<name>A0ABM6BPF4_YERET</name>
<dbReference type="NCBIfam" id="NF001414">
    <property type="entry name" value="PRK00292.1-1"/>
    <property type="match status" value="1"/>
</dbReference>
<evidence type="ECO:0000313" key="5">
    <source>
        <dbReference type="EMBL" id="ANI31341.1"/>
    </source>
</evidence>
<comment type="similarity">
    <text evidence="3 4">Belongs to the bacterial glucokinase family.</text>
</comment>
<accession>A0ABM6BPF4</accession>
<evidence type="ECO:0000313" key="6">
    <source>
        <dbReference type="Proteomes" id="UP000266744"/>
    </source>
</evidence>
<dbReference type="EMBL" id="CP010029">
    <property type="protein sequence ID" value="ANI31341.1"/>
    <property type="molecule type" value="Genomic_DNA"/>
</dbReference>
<dbReference type="EC" id="2.7.1.2" evidence="3"/>
<dbReference type="InterPro" id="IPR043129">
    <property type="entry name" value="ATPase_NBD"/>
</dbReference>
<reference evidence="5 6" key="1">
    <citation type="journal article" date="2016" name="Toxins">
        <title>The Draft Genome Sequence of the Yersinia entomophaga Entomopathogenic Type Strain MH96T.</title>
        <authorList>
            <person name="Hurst M.R."/>
            <person name="Beattie A."/>
            <person name="Altermann E."/>
            <person name="Moraga R.M."/>
            <person name="Harper L.A."/>
            <person name="Calder J."/>
            <person name="Laugraud A."/>
        </authorList>
    </citation>
    <scope>NUCLEOTIDE SEQUENCE [LARGE SCALE GENOMIC DNA]</scope>
    <source>
        <strain evidence="5 6">MH96</strain>
    </source>
</reference>
<dbReference type="GO" id="GO:0004340">
    <property type="term" value="F:glucokinase activity"/>
    <property type="evidence" value="ECO:0007669"/>
    <property type="project" value="UniProtKB-EC"/>
</dbReference>
<dbReference type="Gene3D" id="3.30.420.40">
    <property type="match status" value="1"/>
</dbReference>
<evidence type="ECO:0000256" key="2">
    <source>
        <dbReference type="ARBA" id="ARBA00022777"/>
    </source>
</evidence>
<comment type="catalytic activity">
    <reaction evidence="3">
        <text>D-glucose + ATP = D-glucose 6-phosphate + ADP + H(+)</text>
        <dbReference type="Rhea" id="RHEA:17825"/>
        <dbReference type="ChEBI" id="CHEBI:4167"/>
        <dbReference type="ChEBI" id="CHEBI:15378"/>
        <dbReference type="ChEBI" id="CHEBI:30616"/>
        <dbReference type="ChEBI" id="CHEBI:61548"/>
        <dbReference type="ChEBI" id="CHEBI:456216"/>
        <dbReference type="EC" id="2.7.1.2"/>
    </reaction>
</comment>
<keyword evidence="3" id="KW-0963">Cytoplasm</keyword>
<comment type="subcellular location">
    <subcellularLocation>
        <location evidence="3">Cytoplasm</location>
    </subcellularLocation>
</comment>
<keyword evidence="3" id="KW-0067">ATP-binding</keyword>
<dbReference type="CDD" id="cd24008">
    <property type="entry name" value="ASKHA_NBD_GLK"/>
    <property type="match status" value="1"/>
</dbReference>
<dbReference type="InterPro" id="IPR003836">
    <property type="entry name" value="Glucokinase"/>
</dbReference>
<dbReference type="Pfam" id="PF02685">
    <property type="entry name" value="Glucokinase"/>
    <property type="match status" value="1"/>
</dbReference>
<dbReference type="Gene3D" id="3.40.367.20">
    <property type="match status" value="1"/>
</dbReference>
<dbReference type="RefSeq" id="WP_064517060.1">
    <property type="nucleotide sequence ID" value="NZ_CBCSBH010000063.1"/>
</dbReference>
<dbReference type="Proteomes" id="UP000266744">
    <property type="component" value="Chromosome"/>
</dbReference>
<keyword evidence="3" id="KW-0547">Nucleotide-binding</keyword>
<keyword evidence="3" id="KW-0324">Glycolysis</keyword>
<dbReference type="NCBIfam" id="TIGR00749">
    <property type="entry name" value="glk"/>
    <property type="match status" value="1"/>
</dbReference>
<dbReference type="HAMAP" id="MF_00524">
    <property type="entry name" value="Glucokinase"/>
    <property type="match status" value="1"/>
</dbReference>
<dbReference type="SUPFAM" id="SSF53067">
    <property type="entry name" value="Actin-like ATPase domain"/>
    <property type="match status" value="1"/>
</dbReference>
<dbReference type="PANTHER" id="PTHR47690">
    <property type="entry name" value="GLUCOKINASE"/>
    <property type="match status" value="1"/>
</dbReference>
<evidence type="ECO:0000256" key="3">
    <source>
        <dbReference type="HAMAP-Rule" id="MF_00524"/>
    </source>
</evidence>
<keyword evidence="6" id="KW-1185">Reference proteome</keyword>
<gene>
    <name evidence="3 5" type="primary">glk</name>
    <name evidence="5" type="ORF">PL78_16140</name>
</gene>
<protein>
    <recommendedName>
        <fullName evidence="3">Glucokinase</fullName>
        <ecNumber evidence="3">2.7.1.2</ecNumber>
    </recommendedName>
    <alternativeName>
        <fullName evidence="3">Glucose kinase</fullName>
    </alternativeName>
</protein>
<proteinExistence type="inferred from homology"/>
<sequence length="321" mass="34708">MTTYALVGDVGGTNARLALCAVATGEISQAKTYSGLEFDSLEEVIRQYLAEHNVAVEDACLAIACPITGDWVAMTNHTWAFSIAEMQRNLDLSKLEIINDFTAVSMAIPMLSPQDVIQFGGKDKQPGKPVAVYGAGTGLGVAHLVHVDRRWLSLPGEGGHVDFAPNSEEEDCILAVLRKELGHVSVERVLSGPGLVNLYRGIVISDHRVPENLAPKDVTERALADSCTDCRRALSLFCVIMGRFGGNLALNLSTFGGVYIAGGIVPRFMEFFKASGFRGAFEDKGRFKDFLVDIPVYMITHQQPGLLGAGAYLRQTLGMEL</sequence>
<keyword evidence="1 3" id="KW-0808">Transferase</keyword>
<keyword evidence="2 3" id="KW-0418">Kinase</keyword>
<evidence type="ECO:0000256" key="1">
    <source>
        <dbReference type="ARBA" id="ARBA00022679"/>
    </source>
</evidence>
<evidence type="ECO:0000256" key="4">
    <source>
        <dbReference type="RuleBase" id="RU004046"/>
    </source>
</evidence>
<dbReference type="InterPro" id="IPR050201">
    <property type="entry name" value="Bacterial_glucokinase"/>
</dbReference>
<organism evidence="5 6">
    <name type="scientific">Yersinia entomophaga</name>
    <dbReference type="NCBI Taxonomy" id="935293"/>
    <lineage>
        <taxon>Bacteria</taxon>
        <taxon>Pseudomonadati</taxon>
        <taxon>Pseudomonadota</taxon>
        <taxon>Gammaproteobacteria</taxon>
        <taxon>Enterobacterales</taxon>
        <taxon>Yersiniaceae</taxon>
        <taxon>Yersinia</taxon>
    </lineage>
</organism>
<dbReference type="NCBIfam" id="NF001416">
    <property type="entry name" value="PRK00292.1-3"/>
    <property type="match status" value="1"/>
</dbReference>
<feature type="binding site" evidence="3">
    <location>
        <begin position="8"/>
        <end position="13"/>
    </location>
    <ligand>
        <name>ATP</name>
        <dbReference type="ChEBI" id="CHEBI:30616"/>
    </ligand>
</feature>
<dbReference type="PANTHER" id="PTHR47690:SF1">
    <property type="entry name" value="GLUCOKINASE"/>
    <property type="match status" value="1"/>
</dbReference>